<name>A0A0E0JKZ3_ORYPU</name>
<keyword evidence="3" id="KW-1185">Reference proteome</keyword>
<dbReference type="EnsemblPlants" id="OPUNC01G22360.1">
    <property type="protein sequence ID" value="OPUNC01G22360.1"/>
    <property type="gene ID" value="OPUNC01G22360"/>
</dbReference>
<accession>A0A0E0JKZ3</accession>
<proteinExistence type="predicted"/>
<dbReference type="Gramene" id="OPUNC01G22360.1">
    <property type="protein sequence ID" value="OPUNC01G22360.1"/>
    <property type="gene ID" value="OPUNC01G22360"/>
</dbReference>
<dbReference type="Proteomes" id="UP000026962">
    <property type="component" value="Chromosome 1"/>
</dbReference>
<feature type="compositionally biased region" description="Pro residues" evidence="1">
    <location>
        <begin position="1"/>
        <end position="12"/>
    </location>
</feature>
<organism evidence="2">
    <name type="scientific">Oryza punctata</name>
    <name type="common">Red rice</name>
    <dbReference type="NCBI Taxonomy" id="4537"/>
    <lineage>
        <taxon>Eukaryota</taxon>
        <taxon>Viridiplantae</taxon>
        <taxon>Streptophyta</taxon>
        <taxon>Embryophyta</taxon>
        <taxon>Tracheophyta</taxon>
        <taxon>Spermatophyta</taxon>
        <taxon>Magnoliopsida</taxon>
        <taxon>Liliopsida</taxon>
        <taxon>Poales</taxon>
        <taxon>Poaceae</taxon>
        <taxon>BOP clade</taxon>
        <taxon>Oryzoideae</taxon>
        <taxon>Oryzeae</taxon>
        <taxon>Oryzinae</taxon>
        <taxon>Oryza</taxon>
    </lineage>
</organism>
<protein>
    <submittedName>
        <fullName evidence="2">Uncharacterized protein</fullName>
    </submittedName>
</protein>
<evidence type="ECO:0000313" key="2">
    <source>
        <dbReference type="EnsemblPlants" id="OPUNC01G22360.1"/>
    </source>
</evidence>
<feature type="compositionally biased region" description="Polar residues" evidence="1">
    <location>
        <begin position="32"/>
        <end position="48"/>
    </location>
</feature>
<evidence type="ECO:0000256" key="1">
    <source>
        <dbReference type="SAM" id="MobiDB-lite"/>
    </source>
</evidence>
<sequence length="72" mass="7576">MRFLPDPPPTPTISPAAIPGSMPPTTEERSTPKSVPSQDRSGSETSTPRRNFLLVFLALTASAAAAADLIQL</sequence>
<dbReference type="AlphaFoldDB" id="A0A0E0JKZ3"/>
<dbReference type="HOGENOM" id="CLU_2761759_0_0_1"/>
<reference evidence="2" key="2">
    <citation type="submission" date="2018-05" db="EMBL/GenBank/DDBJ databases">
        <title>OpunRS2 (Oryza punctata Reference Sequence Version 2).</title>
        <authorList>
            <person name="Zhang J."/>
            <person name="Kudrna D."/>
            <person name="Lee S."/>
            <person name="Talag J."/>
            <person name="Welchert J."/>
            <person name="Wing R.A."/>
        </authorList>
    </citation>
    <scope>NUCLEOTIDE SEQUENCE [LARGE SCALE GENOMIC DNA]</scope>
</reference>
<reference evidence="2" key="1">
    <citation type="submission" date="2015-04" db="UniProtKB">
        <authorList>
            <consortium name="EnsemblPlants"/>
        </authorList>
    </citation>
    <scope>IDENTIFICATION</scope>
</reference>
<feature type="region of interest" description="Disordered" evidence="1">
    <location>
        <begin position="1"/>
        <end position="48"/>
    </location>
</feature>
<evidence type="ECO:0000313" key="3">
    <source>
        <dbReference type="Proteomes" id="UP000026962"/>
    </source>
</evidence>